<organism evidence="14">
    <name type="scientific">Echinostoma caproni</name>
    <dbReference type="NCBI Taxonomy" id="27848"/>
    <lineage>
        <taxon>Eukaryota</taxon>
        <taxon>Metazoa</taxon>
        <taxon>Spiralia</taxon>
        <taxon>Lophotrochozoa</taxon>
        <taxon>Platyhelminthes</taxon>
        <taxon>Trematoda</taxon>
        <taxon>Digenea</taxon>
        <taxon>Plagiorchiida</taxon>
        <taxon>Echinostomata</taxon>
        <taxon>Echinostomatoidea</taxon>
        <taxon>Echinostomatidae</taxon>
        <taxon>Echinostoma</taxon>
    </lineage>
</organism>
<keyword evidence="3 10" id="KW-0217">Developmental protein</keyword>
<evidence type="ECO:0000256" key="2">
    <source>
        <dbReference type="ARBA" id="ARBA00005683"/>
    </source>
</evidence>
<keyword evidence="6 10" id="KW-0879">Wnt signaling pathway</keyword>
<dbReference type="GO" id="GO:0060070">
    <property type="term" value="P:canonical Wnt signaling pathway"/>
    <property type="evidence" value="ECO:0007669"/>
    <property type="project" value="TreeGrafter"/>
</dbReference>
<evidence type="ECO:0000256" key="8">
    <source>
        <dbReference type="ARBA" id="ARBA00023180"/>
    </source>
</evidence>
<comment type="subcellular location">
    <subcellularLocation>
        <location evidence="1 10">Secreted</location>
        <location evidence="1 10">Extracellular space</location>
        <location evidence="1 10">Extracellular matrix</location>
    </subcellularLocation>
</comment>
<protein>
    <recommendedName>
        <fullName evidence="10">Protein Wnt</fullName>
    </recommendedName>
</protein>
<evidence type="ECO:0000256" key="4">
    <source>
        <dbReference type="ARBA" id="ARBA00022525"/>
    </source>
</evidence>
<keyword evidence="13" id="KW-1185">Reference proteome</keyword>
<evidence type="ECO:0000313" key="14">
    <source>
        <dbReference type="WBParaSite" id="ECPE_0001249001-mRNA-1"/>
    </source>
</evidence>
<dbReference type="Proteomes" id="UP000272942">
    <property type="component" value="Unassembled WGS sequence"/>
</dbReference>
<keyword evidence="5" id="KW-0272">Extracellular matrix</keyword>
<dbReference type="AlphaFoldDB" id="A0A183AZR9"/>
<reference evidence="14" key="1">
    <citation type="submission" date="2016-06" db="UniProtKB">
        <authorList>
            <consortium name="WormBaseParasite"/>
        </authorList>
    </citation>
    <scope>IDENTIFICATION</scope>
</reference>
<evidence type="ECO:0000256" key="1">
    <source>
        <dbReference type="ARBA" id="ARBA00004498"/>
    </source>
</evidence>
<dbReference type="GO" id="GO:0045165">
    <property type="term" value="P:cell fate commitment"/>
    <property type="evidence" value="ECO:0007669"/>
    <property type="project" value="TreeGrafter"/>
</dbReference>
<dbReference type="EMBL" id="UZAN01052904">
    <property type="protein sequence ID" value="VDP89726.1"/>
    <property type="molecule type" value="Genomic_DNA"/>
</dbReference>
<name>A0A183AZR9_9TREM</name>
<keyword evidence="9" id="KW-0449">Lipoprotein</keyword>
<comment type="similarity">
    <text evidence="2 10">Belongs to the Wnt family.</text>
</comment>
<evidence type="ECO:0000313" key="13">
    <source>
        <dbReference type="Proteomes" id="UP000272942"/>
    </source>
</evidence>
<dbReference type="PANTHER" id="PTHR12027:SF77">
    <property type="entry name" value="PROTEIN WNT-5"/>
    <property type="match status" value="1"/>
</dbReference>
<evidence type="ECO:0000256" key="3">
    <source>
        <dbReference type="ARBA" id="ARBA00022473"/>
    </source>
</evidence>
<evidence type="ECO:0000256" key="7">
    <source>
        <dbReference type="ARBA" id="ARBA00023157"/>
    </source>
</evidence>
<evidence type="ECO:0000256" key="10">
    <source>
        <dbReference type="RuleBase" id="RU003500"/>
    </source>
</evidence>
<evidence type="ECO:0000256" key="9">
    <source>
        <dbReference type="ARBA" id="ARBA00023288"/>
    </source>
</evidence>
<accession>A0A183AZR9</accession>
<dbReference type="GO" id="GO:0005125">
    <property type="term" value="F:cytokine activity"/>
    <property type="evidence" value="ECO:0007669"/>
    <property type="project" value="TreeGrafter"/>
</dbReference>
<keyword evidence="11" id="KW-0732">Signal</keyword>
<dbReference type="InterPro" id="IPR005817">
    <property type="entry name" value="Wnt"/>
</dbReference>
<feature type="signal peptide" evidence="11">
    <location>
        <begin position="1"/>
        <end position="20"/>
    </location>
</feature>
<comment type="function">
    <text evidence="10">Ligand for members of the frizzled family of seven transmembrane receptors.</text>
</comment>
<reference evidence="12 13" key="2">
    <citation type="submission" date="2018-11" db="EMBL/GenBank/DDBJ databases">
        <authorList>
            <consortium name="Pathogen Informatics"/>
        </authorList>
    </citation>
    <scope>NUCLEOTIDE SEQUENCE [LARGE SCALE GENOMIC DNA]</scope>
    <source>
        <strain evidence="12 13">Egypt</strain>
    </source>
</reference>
<dbReference type="GO" id="GO:0005109">
    <property type="term" value="F:frizzled binding"/>
    <property type="evidence" value="ECO:0007669"/>
    <property type="project" value="TreeGrafter"/>
</dbReference>
<dbReference type="WBParaSite" id="ECPE_0001249001-mRNA-1">
    <property type="protein sequence ID" value="ECPE_0001249001-mRNA-1"/>
    <property type="gene ID" value="ECPE_0001249001"/>
</dbReference>
<keyword evidence="7" id="KW-1015">Disulfide bond</keyword>
<sequence>MLGYGLVDLLVLVVLVNIEGSRNLGLLSWRTIHQTPAYLLAPKPLCLRVQGLTHSQARLCQRYFDHMPVISIGAKLGIHECQNQFKYRHWNCTSDSESSAFGPVTLTGDWQKMFQVDSVASIQQPESRAECESSRAVSD</sequence>
<keyword evidence="8" id="KW-0325">Glycoprotein</keyword>
<keyword evidence="4" id="KW-0964">Secreted</keyword>
<dbReference type="OrthoDB" id="5945655at2759"/>
<evidence type="ECO:0000256" key="11">
    <source>
        <dbReference type="SAM" id="SignalP"/>
    </source>
</evidence>
<dbReference type="GO" id="GO:0005615">
    <property type="term" value="C:extracellular space"/>
    <property type="evidence" value="ECO:0007669"/>
    <property type="project" value="TreeGrafter"/>
</dbReference>
<feature type="chain" id="PRO_5043138247" description="Protein Wnt" evidence="11">
    <location>
        <begin position="21"/>
        <end position="139"/>
    </location>
</feature>
<dbReference type="Pfam" id="PF00110">
    <property type="entry name" value="wnt"/>
    <property type="match status" value="1"/>
</dbReference>
<dbReference type="PANTHER" id="PTHR12027">
    <property type="entry name" value="WNT RELATED"/>
    <property type="match status" value="1"/>
</dbReference>
<proteinExistence type="inferred from homology"/>
<evidence type="ECO:0000256" key="6">
    <source>
        <dbReference type="ARBA" id="ARBA00022687"/>
    </source>
</evidence>
<gene>
    <name evidence="12" type="ORF">ECPE_LOCUS12454</name>
</gene>
<evidence type="ECO:0000313" key="12">
    <source>
        <dbReference type="EMBL" id="VDP89726.1"/>
    </source>
</evidence>
<dbReference type="GO" id="GO:0030182">
    <property type="term" value="P:neuron differentiation"/>
    <property type="evidence" value="ECO:0007669"/>
    <property type="project" value="TreeGrafter"/>
</dbReference>
<evidence type="ECO:0000256" key="5">
    <source>
        <dbReference type="ARBA" id="ARBA00022530"/>
    </source>
</evidence>